<feature type="region of interest" description="Disordered" evidence="1">
    <location>
        <begin position="76"/>
        <end position="99"/>
    </location>
</feature>
<comment type="caution">
    <text evidence="2">The sequence shown here is derived from an EMBL/GenBank/DDBJ whole genome shotgun (WGS) entry which is preliminary data.</text>
</comment>
<sequence length="99" mass="11262">MNERPSPITARTMLCPNENGWSVFAKLGDSKAKDKRHLHVGLQKLLSELFQDLPFSKPNTLRRSCNGSYDKLVMLRPDHSSMPGRVRQDGKKIQISEIN</sequence>
<keyword evidence="3" id="KW-1185">Reference proteome</keyword>
<reference evidence="2" key="2">
    <citation type="journal article" date="2022" name="Res Sq">
        <title>Comparative Genomics Reveals Insights into the Divergent Evolution of Astigmatic Mites and Household Pest Adaptations.</title>
        <authorList>
            <person name="Xiong Q."/>
            <person name="Wan A.T.-Y."/>
            <person name="Liu X.-Y."/>
            <person name="Fung C.S.-H."/>
            <person name="Xiao X."/>
            <person name="Malainual N."/>
            <person name="Hou J."/>
            <person name="Wang L."/>
            <person name="Wang M."/>
            <person name="Yang K."/>
            <person name="Cui Y."/>
            <person name="Leung E."/>
            <person name="Nong W."/>
            <person name="Shin S.-K."/>
            <person name="Au S."/>
            <person name="Jeong K.Y."/>
            <person name="Chew F.T."/>
            <person name="Hui J."/>
            <person name="Leung T.F."/>
            <person name="Tungtrongchitr A."/>
            <person name="Zhong N."/>
            <person name="Liu Z."/>
            <person name="Tsui S."/>
        </authorList>
    </citation>
    <scope>NUCLEOTIDE SEQUENCE</scope>
    <source>
        <strain evidence="2">Derf</strain>
        <tissue evidence="2">Whole organism</tissue>
    </source>
</reference>
<name>A0A922I0N3_DERFA</name>
<dbReference type="EMBL" id="ASGP02000003">
    <property type="protein sequence ID" value="KAH9516825.1"/>
    <property type="molecule type" value="Genomic_DNA"/>
</dbReference>
<evidence type="ECO:0000313" key="2">
    <source>
        <dbReference type="EMBL" id="KAH9516825.1"/>
    </source>
</evidence>
<proteinExistence type="predicted"/>
<organism evidence="2 3">
    <name type="scientific">Dermatophagoides farinae</name>
    <name type="common">American house dust mite</name>
    <dbReference type="NCBI Taxonomy" id="6954"/>
    <lineage>
        <taxon>Eukaryota</taxon>
        <taxon>Metazoa</taxon>
        <taxon>Ecdysozoa</taxon>
        <taxon>Arthropoda</taxon>
        <taxon>Chelicerata</taxon>
        <taxon>Arachnida</taxon>
        <taxon>Acari</taxon>
        <taxon>Acariformes</taxon>
        <taxon>Sarcoptiformes</taxon>
        <taxon>Astigmata</taxon>
        <taxon>Psoroptidia</taxon>
        <taxon>Analgoidea</taxon>
        <taxon>Pyroglyphidae</taxon>
        <taxon>Dermatophagoidinae</taxon>
        <taxon>Dermatophagoides</taxon>
    </lineage>
</organism>
<evidence type="ECO:0000256" key="1">
    <source>
        <dbReference type="SAM" id="MobiDB-lite"/>
    </source>
</evidence>
<gene>
    <name evidence="2" type="ORF">DERF_007543</name>
</gene>
<reference evidence="2" key="1">
    <citation type="submission" date="2013-05" db="EMBL/GenBank/DDBJ databases">
        <authorList>
            <person name="Yim A.K.Y."/>
            <person name="Chan T.F."/>
            <person name="Ji K.M."/>
            <person name="Liu X.Y."/>
            <person name="Zhou J.W."/>
            <person name="Li R.Q."/>
            <person name="Yang K.Y."/>
            <person name="Li J."/>
            <person name="Li M."/>
            <person name="Law P.T.W."/>
            <person name="Wu Y.L."/>
            <person name="Cai Z.L."/>
            <person name="Qin H."/>
            <person name="Bao Y."/>
            <person name="Leung R.K.K."/>
            <person name="Ng P.K.S."/>
            <person name="Zou J."/>
            <person name="Zhong X.J."/>
            <person name="Ran P.X."/>
            <person name="Zhong N.S."/>
            <person name="Liu Z.G."/>
            <person name="Tsui S.K.W."/>
        </authorList>
    </citation>
    <scope>NUCLEOTIDE SEQUENCE</scope>
    <source>
        <strain evidence="2">Derf</strain>
        <tissue evidence="2">Whole organism</tissue>
    </source>
</reference>
<evidence type="ECO:0000313" key="3">
    <source>
        <dbReference type="Proteomes" id="UP000790347"/>
    </source>
</evidence>
<protein>
    <submittedName>
        <fullName evidence="2">Uncharacterized protein</fullName>
    </submittedName>
</protein>
<accession>A0A922I0N3</accession>
<dbReference type="AlphaFoldDB" id="A0A922I0N3"/>
<feature type="compositionally biased region" description="Basic and acidic residues" evidence="1">
    <location>
        <begin position="86"/>
        <end position="99"/>
    </location>
</feature>
<dbReference type="Proteomes" id="UP000790347">
    <property type="component" value="Unassembled WGS sequence"/>
</dbReference>